<dbReference type="EMBL" id="CP001631">
    <property type="protein sequence ID" value="ACU53168.1"/>
    <property type="molecule type" value="Genomic_DNA"/>
</dbReference>
<sequence length="150" mass="16738">MPERTRVTLDRDEALDRLRRRGGRVTQARRAIIDALAEAGGHLTADELVRALEQRDALVHRATIYRTLDALERVGIIEHVHIGHSPATYHLAGSSHFHLLCEHCGTVTEIPEDVFAPAIARIETQWGFRARLSHFAIVGTCAACSAREHH</sequence>
<dbReference type="GO" id="GO:0000976">
    <property type="term" value="F:transcription cis-regulatory region binding"/>
    <property type="evidence" value="ECO:0007669"/>
    <property type="project" value="TreeGrafter"/>
</dbReference>
<comment type="cofactor">
    <cofactor evidence="7">
        <name>Zn(2+)</name>
        <dbReference type="ChEBI" id="CHEBI:29105"/>
    </cofactor>
    <text evidence="7">Binds 1 zinc ion per subunit.</text>
</comment>
<keyword evidence="6" id="KW-0804">Transcription</keyword>
<dbReference type="STRING" id="525909.Afer_0199"/>
<organism evidence="8 9">
    <name type="scientific">Acidimicrobium ferrooxidans (strain DSM 10331 / JCM 15462 / NBRC 103882 / ICP)</name>
    <dbReference type="NCBI Taxonomy" id="525909"/>
    <lineage>
        <taxon>Bacteria</taxon>
        <taxon>Bacillati</taxon>
        <taxon>Actinomycetota</taxon>
        <taxon>Acidimicrobiia</taxon>
        <taxon>Acidimicrobiales</taxon>
        <taxon>Acidimicrobiaceae</taxon>
        <taxon>Acidimicrobium</taxon>
    </lineage>
</organism>
<gene>
    <name evidence="8" type="ordered locus">Afer_0199</name>
</gene>
<dbReference type="eggNOG" id="COG0735">
    <property type="taxonomic scope" value="Bacteria"/>
</dbReference>
<evidence type="ECO:0000256" key="7">
    <source>
        <dbReference type="PIRSR" id="PIRSR602481-1"/>
    </source>
</evidence>
<dbReference type="RefSeq" id="WP_015797673.1">
    <property type="nucleotide sequence ID" value="NC_013124.1"/>
</dbReference>
<dbReference type="InterPro" id="IPR036390">
    <property type="entry name" value="WH_DNA-bd_sf"/>
</dbReference>
<keyword evidence="2" id="KW-0678">Repressor</keyword>
<dbReference type="KEGG" id="afo:Afer_0199"/>
<dbReference type="HOGENOM" id="CLU_096072_4_3_11"/>
<dbReference type="Gene3D" id="3.30.1490.190">
    <property type="match status" value="1"/>
</dbReference>
<dbReference type="GO" id="GO:0003700">
    <property type="term" value="F:DNA-binding transcription factor activity"/>
    <property type="evidence" value="ECO:0007669"/>
    <property type="project" value="InterPro"/>
</dbReference>
<dbReference type="GO" id="GO:1900376">
    <property type="term" value="P:regulation of secondary metabolite biosynthetic process"/>
    <property type="evidence" value="ECO:0007669"/>
    <property type="project" value="TreeGrafter"/>
</dbReference>
<name>C7M270_ACIFD</name>
<dbReference type="PANTHER" id="PTHR33202:SF7">
    <property type="entry name" value="FERRIC UPTAKE REGULATION PROTEIN"/>
    <property type="match status" value="1"/>
</dbReference>
<dbReference type="Proteomes" id="UP000000771">
    <property type="component" value="Chromosome"/>
</dbReference>
<keyword evidence="7" id="KW-0479">Metal-binding</keyword>
<dbReference type="AlphaFoldDB" id="C7M270"/>
<dbReference type="InterPro" id="IPR002481">
    <property type="entry name" value="FUR"/>
</dbReference>
<dbReference type="GO" id="GO:0045892">
    <property type="term" value="P:negative regulation of DNA-templated transcription"/>
    <property type="evidence" value="ECO:0007669"/>
    <property type="project" value="TreeGrafter"/>
</dbReference>
<proteinExistence type="inferred from homology"/>
<feature type="binding site" evidence="7">
    <location>
        <position position="104"/>
    </location>
    <ligand>
        <name>Zn(2+)</name>
        <dbReference type="ChEBI" id="CHEBI:29105"/>
    </ligand>
</feature>
<feature type="binding site" evidence="7">
    <location>
        <position position="101"/>
    </location>
    <ligand>
        <name>Zn(2+)</name>
        <dbReference type="ChEBI" id="CHEBI:29105"/>
    </ligand>
</feature>
<evidence type="ECO:0000313" key="9">
    <source>
        <dbReference type="Proteomes" id="UP000000771"/>
    </source>
</evidence>
<dbReference type="SUPFAM" id="SSF46785">
    <property type="entry name" value="Winged helix' DNA-binding domain"/>
    <property type="match status" value="1"/>
</dbReference>
<accession>C7M270</accession>
<keyword evidence="4" id="KW-0805">Transcription regulation</keyword>
<evidence type="ECO:0000256" key="1">
    <source>
        <dbReference type="ARBA" id="ARBA00007957"/>
    </source>
</evidence>
<feature type="binding site" evidence="7">
    <location>
        <position position="141"/>
    </location>
    <ligand>
        <name>Zn(2+)</name>
        <dbReference type="ChEBI" id="CHEBI:29105"/>
    </ligand>
</feature>
<comment type="similarity">
    <text evidence="1">Belongs to the Fur family.</text>
</comment>
<evidence type="ECO:0000256" key="2">
    <source>
        <dbReference type="ARBA" id="ARBA00022491"/>
    </source>
</evidence>
<dbReference type="PANTHER" id="PTHR33202">
    <property type="entry name" value="ZINC UPTAKE REGULATION PROTEIN"/>
    <property type="match status" value="1"/>
</dbReference>
<dbReference type="Gene3D" id="1.10.10.10">
    <property type="entry name" value="Winged helix-like DNA-binding domain superfamily/Winged helix DNA-binding domain"/>
    <property type="match status" value="1"/>
</dbReference>
<dbReference type="Pfam" id="PF01475">
    <property type="entry name" value="FUR"/>
    <property type="match status" value="1"/>
</dbReference>
<evidence type="ECO:0000256" key="4">
    <source>
        <dbReference type="ARBA" id="ARBA00023015"/>
    </source>
</evidence>
<evidence type="ECO:0000313" key="8">
    <source>
        <dbReference type="EMBL" id="ACU53168.1"/>
    </source>
</evidence>
<evidence type="ECO:0000256" key="5">
    <source>
        <dbReference type="ARBA" id="ARBA00023125"/>
    </source>
</evidence>
<dbReference type="InterPro" id="IPR043135">
    <property type="entry name" value="Fur_C"/>
</dbReference>
<keyword evidence="3 7" id="KW-0862">Zinc</keyword>
<protein>
    <submittedName>
        <fullName evidence="8">Ferric uptake regulator, Fur family</fullName>
    </submittedName>
</protein>
<reference evidence="8 9" key="1">
    <citation type="journal article" date="2009" name="Stand. Genomic Sci.">
        <title>Complete genome sequence of Acidimicrobium ferrooxidans type strain (ICP).</title>
        <authorList>
            <person name="Clum A."/>
            <person name="Nolan M."/>
            <person name="Lang E."/>
            <person name="Glavina Del Rio T."/>
            <person name="Tice H."/>
            <person name="Copeland A."/>
            <person name="Cheng J.F."/>
            <person name="Lucas S."/>
            <person name="Chen F."/>
            <person name="Bruce D."/>
            <person name="Goodwin L."/>
            <person name="Pitluck S."/>
            <person name="Ivanova N."/>
            <person name="Mavrommatis K."/>
            <person name="Mikhailova N."/>
            <person name="Pati A."/>
            <person name="Chen A."/>
            <person name="Palaniappan K."/>
            <person name="Goker M."/>
            <person name="Spring S."/>
            <person name="Land M."/>
            <person name="Hauser L."/>
            <person name="Chang Y.J."/>
            <person name="Jeffries C.C."/>
            <person name="Chain P."/>
            <person name="Bristow J."/>
            <person name="Eisen J.A."/>
            <person name="Markowitz V."/>
            <person name="Hugenholtz P."/>
            <person name="Kyrpides N.C."/>
            <person name="Klenk H.P."/>
            <person name="Lapidus A."/>
        </authorList>
    </citation>
    <scope>NUCLEOTIDE SEQUENCE [LARGE SCALE GENOMIC DNA]</scope>
    <source>
        <strain evidence="9">DSM 10331 / JCM 15462 / NBRC 103882 / ICP</strain>
    </source>
</reference>
<dbReference type="GO" id="GO:0008270">
    <property type="term" value="F:zinc ion binding"/>
    <property type="evidence" value="ECO:0007669"/>
    <property type="project" value="TreeGrafter"/>
</dbReference>
<dbReference type="CDD" id="cd07153">
    <property type="entry name" value="Fur_like"/>
    <property type="match status" value="1"/>
</dbReference>
<evidence type="ECO:0000256" key="6">
    <source>
        <dbReference type="ARBA" id="ARBA00023163"/>
    </source>
</evidence>
<feature type="binding site" evidence="7">
    <location>
        <position position="144"/>
    </location>
    <ligand>
        <name>Zn(2+)</name>
        <dbReference type="ChEBI" id="CHEBI:29105"/>
    </ligand>
</feature>
<keyword evidence="5" id="KW-0238">DNA-binding</keyword>
<evidence type="ECO:0000256" key="3">
    <source>
        <dbReference type="ARBA" id="ARBA00022833"/>
    </source>
</evidence>
<keyword evidence="9" id="KW-1185">Reference proteome</keyword>
<dbReference type="InterPro" id="IPR036388">
    <property type="entry name" value="WH-like_DNA-bd_sf"/>
</dbReference>